<keyword evidence="3" id="KW-1185">Reference proteome</keyword>
<name>A0ABV8TVK0_9ACTN</name>
<gene>
    <name evidence="2" type="ORF">ACFPET_05305</name>
</gene>
<dbReference type="Proteomes" id="UP001595823">
    <property type="component" value="Unassembled WGS sequence"/>
</dbReference>
<organism evidence="2 3">
    <name type="scientific">Salininema proteolyticum</name>
    <dbReference type="NCBI Taxonomy" id="1607685"/>
    <lineage>
        <taxon>Bacteria</taxon>
        <taxon>Bacillati</taxon>
        <taxon>Actinomycetota</taxon>
        <taxon>Actinomycetes</taxon>
        <taxon>Glycomycetales</taxon>
        <taxon>Glycomycetaceae</taxon>
        <taxon>Salininema</taxon>
    </lineage>
</organism>
<reference evidence="3" key="1">
    <citation type="journal article" date="2019" name="Int. J. Syst. Evol. Microbiol.">
        <title>The Global Catalogue of Microorganisms (GCM) 10K type strain sequencing project: providing services to taxonomists for standard genome sequencing and annotation.</title>
        <authorList>
            <consortium name="The Broad Institute Genomics Platform"/>
            <consortium name="The Broad Institute Genome Sequencing Center for Infectious Disease"/>
            <person name="Wu L."/>
            <person name="Ma J."/>
        </authorList>
    </citation>
    <scope>NUCLEOTIDE SEQUENCE [LARGE SCALE GENOMIC DNA]</scope>
    <source>
        <strain evidence="3">IBRC-M 10908</strain>
    </source>
</reference>
<evidence type="ECO:0000313" key="2">
    <source>
        <dbReference type="EMBL" id="MFC4334611.1"/>
    </source>
</evidence>
<evidence type="ECO:0000256" key="1">
    <source>
        <dbReference type="SAM" id="SignalP"/>
    </source>
</evidence>
<protein>
    <submittedName>
        <fullName evidence="2">Uncharacterized protein</fullName>
    </submittedName>
</protein>
<sequence>MRKTAIAVVGGALLALGAALPAQAAPAAAPESSSVSTDQAEIQGHWSSIQYSDHNSKSACNSARQDKLMQPRTKVISGCYYSYGEWIFEWRYYIP</sequence>
<dbReference type="RefSeq" id="WP_380618467.1">
    <property type="nucleotide sequence ID" value="NZ_JBHSDK010000007.1"/>
</dbReference>
<accession>A0ABV8TVK0</accession>
<feature type="signal peptide" evidence="1">
    <location>
        <begin position="1"/>
        <end position="24"/>
    </location>
</feature>
<feature type="chain" id="PRO_5046949634" evidence="1">
    <location>
        <begin position="25"/>
        <end position="95"/>
    </location>
</feature>
<keyword evidence="1" id="KW-0732">Signal</keyword>
<proteinExistence type="predicted"/>
<dbReference type="EMBL" id="JBHSDK010000007">
    <property type="protein sequence ID" value="MFC4334611.1"/>
    <property type="molecule type" value="Genomic_DNA"/>
</dbReference>
<evidence type="ECO:0000313" key="3">
    <source>
        <dbReference type="Proteomes" id="UP001595823"/>
    </source>
</evidence>
<comment type="caution">
    <text evidence="2">The sequence shown here is derived from an EMBL/GenBank/DDBJ whole genome shotgun (WGS) entry which is preliminary data.</text>
</comment>